<feature type="region of interest" description="Disordered" evidence="2">
    <location>
        <begin position="555"/>
        <end position="577"/>
    </location>
</feature>
<evidence type="ECO:0000313" key="5">
    <source>
        <dbReference type="EMBL" id="KAJ8029246.1"/>
    </source>
</evidence>
<feature type="region of interest" description="Disordered" evidence="2">
    <location>
        <begin position="1"/>
        <end position="54"/>
    </location>
</feature>
<name>A0A9Q1BMA5_HOLLE</name>
<feature type="compositionally biased region" description="Basic and acidic residues" evidence="2">
    <location>
        <begin position="606"/>
        <end position="618"/>
    </location>
</feature>
<feature type="compositionally biased region" description="Basic and acidic residues" evidence="2">
    <location>
        <begin position="432"/>
        <end position="443"/>
    </location>
</feature>
<dbReference type="InterPro" id="IPR036236">
    <property type="entry name" value="Znf_C2H2_sf"/>
</dbReference>
<feature type="compositionally biased region" description="Basic and acidic residues" evidence="2">
    <location>
        <begin position="342"/>
        <end position="366"/>
    </location>
</feature>
<feature type="compositionally biased region" description="Low complexity" evidence="2">
    <location>
        <begin position="11"/>
        <end position="20"/>
    </location>
</feature>
<evidence type="ECO:0000256" key="2">
    <source>
        <dbReference type="SAM" id="MobiDB-lite"/>
    </source>
</evidence>
<gene>
    <name evidence="5" type="ORF">HOLleu_28590</name>
</gene>
<evidence type="ECO:0000259" key="3">
    <source>
        <dbReference type="Pfam" id="PF12874"/>
    </source>
</evidence>
<feature type="compositionally biased region" description="Polar residues" evidence="2">
    <location>
        <begin position="388"/>
        <end position="406"/>
    </location>
</feature>
<dbReference type="InterPro" id="IPR013087">
    <property type="entry name" value="Znf_C2H2_type"/>
</dbReference>
<feature type="coiled-coil region" evidence="1">
    <location>
        <begin position="732"/>
        <end position="835"/>
    </location>
</feature>
<proteinExistence type="predicted"/>
<accession>A0A9Q1BMA5</accession>
<dbReference type="Pfam" id="PF12874">
    <property type="entry name" value="zf-met"/>
    <property type="match status" value="1"/>
</dbReference>
<feature type="region of interest" description="Disordered" evidence="2">
    <location>
        <begin position="606"/>
        <end position="654"/>
    </location>
</feature>
<organism evidence="5 6">
    <name type="scientific">Holothuria leucospilota</name>
    <name type="common">Black long sea cucumber</name>
    <name type="synonym">Mertensiothuria leucospilota</name>
    <dbReference type="NCBI Taxonomy" id="206669"/>
    <lineage>
        <taxon>Eukaryota</taxon>
        <taxon>Metazoa</taxon>
        <taxon>Echinodermata</taxon>
        <taxon>Eleutherozoa</taxon>
        <taxon>Echinozoa</taxon>
        <taxon>Holothuroidea</taxon>
        <taxon>Aspidochirotacea</taxon>
        <taxon>Aspidochirotida</taxon>
        <taxon>Holothuriidae</taxon>
        <taxon>Holothuria</taxon>
    </lineage>
</organism>
<comment type="caution">
    <text evidence="5">The sequence shown here is derived from an EMBL/GenBank/DDBJ whole genome shotgun (WGS) entry which is preliminary data.</text>
</comment>
<feature type="compositionally biased region" description="Polar residues" evidence="2">
    <location>
        <begin position="564"/>
        <end position="577"/>
    </location>
</feature>
<dbReference type="Gene3D" id="3.30.160.60">
    <property type="entry name" value="Classic Zinc Finger"/>
    <property type="match status" value="1"/>
</dbReference>
<evidence type="ECO:0000313" key="6">
    <source>
        <dbReference type="Proteomes" id="UP001152320"/>
    </source>
</evidence>
<dbReference type="Proteomes" id="UP001152320">
    <property type="component" value="Chromosome 14"/>
</dbReference>
<dbReference type="OrthoDB" id="71500at2759"/>
<feature type="compositionally biased region" description="Low complexity" evidence="2">
    <location>
        <begin position="102"/>
        <end position="131"/>
    </location>
</feature>
<keyword evidence="6" id="KW-1185">Reference proteome</keyword>
<dbReference type="InterPro" id="IPR032446">
    <property type="entry name" value="SCAPER_N"/>
</dbReference>
<dbReference type="SUPFAM" id="SSF57667">
    <property type="entry name" value="beta-beta-alpha zinc fingers"/>
    <property type="match status" value="1"/>
</dbReference>
<sequence length="1482" mass="168028">MSESSSRRRSNSGNKGRLNGPSNGSEGRRSEGNYNSNGHRSKGKAYQRTGSFDNVRSIVKEEGRMARNLVTWNVPVDSDDSDGQGQGQGHQVRPKRKTRAYTPSKSSTPKSPKKLSGLSSSDNKSSSSGESRAGDKSSSCSEKRMKKVDMRARYWAFLFDNLQRAVDEIYQTCEIDESIVECKEVIMILKSATQDFEALIKRINVQKDFENADENNKPTSLVWEVRKSLSSPAKNRTPSWPGDARLPTNRRPRSLAWEVRKSSPHRITGTASPVDARDRQTPSPVNRSLNFSVQEKDKLSAVQPVPTTTSGPSWADRVKGRQVVKPVAVMAPSHPVETPPTDDIKNKKNEELTQAAIKEEAIKESQKEDEEGWETVHRGKPNRCRPSSGKSSGHQRAITTRVTGNKSTRRERADSEKENKPEGLKETTSNIEIKEQGKSDEILRSLPKPNIQDDDPAILETGKEEPLISPTEPGSKPVVEDEEVLAVELEKDDSSDPDDDDEKTLTEQLEKYEEEAEAEAQKLEQVQDEAIAEAIAAEETLSKQIEEEENKVILVETDEGESDLGNTLSSMESSQRTLDWNDVTAEFERYSVMSWAELVDDNLESREPGHALHMHEKLSSPSRKRSKAESQKRHEERQAKAQRKREQVQDEKNQKLKMLHEKIEEVRKWKNYLLTQKKIQLEDKQRRAEEKRQKQLQMVVKKAQEEEAKANEIAFINSLEASNKRHDILARHQGHEARYNDILEERQRKNEEKAAKEEAVQERKKHIEEARQAKMEAIQKHRKDQEEKMNQMKDQRDLAREIAAKEKARDREERLSALQAAQQAKEEEIQKKIQQRHDETMKRHTQLMEQKREKAIELSMLRHYKTSDVAPQQKPYSKKMFCSLCNVLIPSEVYLLSHLRGRSHREIVLKENKGVPMTEDEMENFALKAVVEATTGHSDPKEMAEKERQRACKKRARKLRQRMTSRGKEYENNLPSKLQVPDSQHKAKLQKLIKDMNKYLQQQSGVSLWDKTKVSALDRALGEISRIMEKRDQADQIALRCFGGLSTLSRVLLLIDTSNHGKSNPVPIRTMCSAATAFRLTCRNCYDNCQYILYSSKLGPIVELLMHQLHPQSQDDSDSTKETSEMAKKTDINPLTGCLLQLLTSILHCLIRQKRSVSSTDSKSTSSAKQKQADTFDQWATDIIGYIVNCGVVDQLADYLNSVQGPIDDDKETAEFLQHSLGLLATMTRFSASTMKSPTDLFISQKEDQTNLLMTLRATGLAGIVSLLYGVLLHGGTPARGSTAAPPELPEHTLSVVSAGIKMLSSVASIDLHLLQGAMGAEGISLEFRHIATYLIWYCSHFTLCSDMLHEVILIVGYFSLKNTDNQMLIQSGHTPTLLQQLCSLPFQYFSDPKLKEILFPSLICCCYGNQENKMILEQEMSCSLLVTFLEERIQEQNRNELLPTAASAREKEKERDGSARMGLELRFPKSEWTAAVNFFKT</sequence>
<feature type="region of interest" description="Disordered" evidence="2">
    <location>
        <begin position="231"/>
        <end position="518"/>
    </location>
</feature>
<keyword evidence="1" id="KW-0175">Coiled coil</keyword>
<feature type="compositionally biased region" description="Polar residues" evidence="2">
    <location>
        <begin position="281"/>
        <end position="293"/>
    </location>
</feature>
<protein>
    <submittedName>
        <fullName evidence="5">S phase cyclin A-associated protein in the endoplasmic reticulum</fullName>
    </submittedName>
</protein>
<feature type="region of interest" description="Disordered" evidence="2">
    <location>
        <begin position="1441"/>
        <end position="1461"/>
    </location>
</feature>
<dbReference type="Pfam" id="PF16501">
    <property type="entry name" value="SCAPER_N"/>
    <property type="match status" value="1"/>
</dbReference>
<evidence type="ECO:0000256" key="1">
    <source>
        <dbReference type="SAM" id="Coils"/>
    </source>
</evidence>
<dbReference type="EMBL" id="JAIZAY010000014">
    <property type="protein sequence ID" value="KAJ8029246.1"/>
    <property type="molecule type" value="Genomic_DNA"/>
</dbReference>
<feature type="compositionally biased region" description="Basic and acidic residues" evidence="2">
    <location>
        <begin position="627"/>
        <end position="654"/>
    </location>
</feature>
<reference evidence="5" key="1">
    <citation type="submission" date="2021-10" db="EMBL/GenBank/DDBJ databases">
        <title>Tropical sea cucumber genome reveals ecological adaptation and Cuvierian tubules defense mechanism.</title>
        <authorList>
            <person name="Chen T."/>
        </authorList>
    </citation>
    <scope>NUCLEOTIDE SEQUENCE</scope>
    <source>
        <strain evidence="5">Nanhai2018</strain>
        <tissue evidence="5">Muscle</tissue>
    </source>
</reference>
<feature type="domain" description="S phase cyclin A-associated protein in the endoplasmic reticulum N-terminal" evidence="4">
    <location>
        <begin position="142"/>
        <end position="235"/>
    </location>
</feature>
<feature type="compositionally biased region" description="Basic and acidic residues" evidence="2">
    <location>
        <begin position="408"/>
        <end position="425"/>
    </location>
</feature>
<feature type="region of interest" description="Disordered" evidence="2">
    <location>
        <begin position="74"/>
        <end position="143"/>
    </location>
</feature>
<evidence type="ECO:0000259" key="4">
    <source>
        <dbReference type="Pfam" id="PF16501"/>
    </source>
</evidence>
<feature type="domain" description="C2H2-type" evidence="3">
    <location>
        <begin position="881"/>
        <end position="904"/>
    </location>
</feature>
<dbReference type="PANTHER" id="PTHR31434">
    <property type="entry name" value="S PHASE CYCLIN A-ASSOCIATED PROTEIN IN THE ENDOPLASMIC RETICULUM"/>
    <property type="match status" value="1"/>
</dbReference>
<dbReference type="PANTHER" id="PTHR31434:SF2">
    <property type="entry name" value="S PHASE CYCLIN A-ASSOCIATED PROTEIN IN THE ENDOPLASMIC RETICULUM"/>
    <property type="match status" value="1"/>
</dbReference>
<feature type="compositionally biased region" description="Basic and acidic residues" evidence="2">
    <location>
        <begin position="1449"/>
        <end position="1459"/>
    </location>
</feature>